<name>A0ABT9G3N8_LEPDI</name>
<feature type="region of interest" description="Disordered" evidence="1">
    <location>
        <begin position="49"/>
        <end position="72"/>
    </location>
</feature>
<gene>
    <name evidence="2" type="ORF">Q8X39_10730</name>
</gene>
<reference evidence="2 3" key="1">
    <citation type="submission" date="2023-08" db="EMBL/GenBank/DDBJ databases">
        <authorList>
            <person name="Roldan D.M."/>
            <person name="Menes R.J."/>
        </authorList>
    </citation>
    <scope>NUCLEOTIDE SEQUENCE [LARGE SCALE GENOMIC DNA]</scope>
    <source>
        <strain evidence="2 3">CCM 2812</strain>
    </source>
</reference>
<feature type="compositionally biased region" description="Pro residues" evidence="1">
    <location>
        <begin position="1"/>
        <end position="14"/>
    </location>
</feature>
<feature type="region of interest" description="Disordered" evidence="1">
    <location>
        <begin position="1"/>
        <end position="24"/>
    </location>
</feature>
<sequence>MAVPLPVPLAPSPDAPALTGPDSPDRRRLSLAALSAIWLAACGGGGGGGSDAAGSQAAAPAPTPGTGSGATTFGDFSGAGTGVNAALNGAVAFPGSNAWNTDISAAPVDPDSDAILTSIGLATGLRPDFGAGTWQGAPIGIPYVVVAGTQPPVRVNFTAYPGESDAGPYPVPDFAPIEGGNGSTGDRHVLVIDRDNHRLYELARAFRQSDGSWNADCGAVFHLDSNTVRPLGRPGWTSADAAGLPIFPGLARREEAARGPGGIRHALRFTVARTRRAYVPPATHVASSDTSANLPPMGMRVRLKASYAIPTGFSTEARAILTALKTYGMFVADNGSNWYLSGAPDEAWPDTLNSQLGQVKGSDFEVIRMDGLVTG</sequence>
<keyword evidence="3" id="KW-1185">Reference proteome</keyword>
<evidence type="ECO:0000256" key="1">
    <source>
        <dbReference type="SAM" id="MobiDB-lite"/>
    </source>
</evidence>
<organism evidence="2 3">
    <name type="scientific">Leptothrix discophora</name>
    <dbReference type="NCBI Taxonomy" id="89"/>
    <lineage>
        <taxon>Bacteria</taxon>
        <taxon>Pseudomonadati</taxon>
        <taxon>Pseudomonadota</taxon>
        <taxon>Betaproteobacteria</taxon>
        <taxon>Burkholderiales</taxon>
        <taxon>Sphaerotilaceae</taxon>
        <taxon>Leptothrix</taxon>
    </lineage>
</organism>
<accession>A0ABT9G3N8</accession>
<dbReference type="EMBL" id="JAUZEE010000005">
    <property type="protein sequence ID" value="MDP4301111.1"/>
    <property type="molecule type" value="Genomic_DNA"/>
</dbReference>
<evidence type="ECO:0000313" key="2">
    <source>
        <dbReference type="EMBL" id="MDP4301111.1"/>
    </source>
</evidence>
<dbReference type="RefSeq" id="WP_305749669.1">
    <property type="nucleotide sequence ID" value="NZ_JAUZEE010000005.1"/>
</dbReference>
<protein>
    <submittedName>
        <fullName evidence="2">Uncharacterized protein</fullName>
    </submittedName>
</protein>
<proteinExistence type="predicted"/>
<evidence type="ECO:0000313" key="3">
    <source>
        <dbReference type="Proteomes" id="UP001235760"/>
    </source>
</evidence>
<dbReference type="Proteomes" id="UP001235760">
    <property type="component" value="Unassembled WGS sequence"/>
</dbReference>
<comment type="caution">
    <text evidence="2">The sequence shown here is derived from an EMBL/GenBank/DDBJ whole genome shotgun (WGS) entry which is preliminary data.</text>
</comment>